<organism evidence="1 2">
    <name type="scientific">Caerostris extrusa</name>
    <name type="common">Bark spider</name>
    <name type="synonym">Caerostris bankana</name>
    <dbReference type="NCBI Taxonomy" id="172846"/>
    <lineage>
        <taxon>Eukaryota</taxon>
        <taxon>Metazoa</taxon>
        <taxon>Ecdysozoa</taxon>
        <taxon>Arthropoda</taxon>
        <taxon>Chelicerata</taxon>
        <taxon>Arachnida</taxon>
        <taxon>Araneae</taxon>
        <taxon>Araneomorphae</taxon>
        <taxon>Entelegynae</taxon>
        <taxon>Araneoidea</taxon>
        <taxon>Araneidae</taxon>
        <taxon>Caerostris</taxon>
    </lineage>
</organism>
<protein>
    <submittedName>
        <fullName evidence="1">Uncharacterized protein</fullName>
    </submittedName>
</protein>
<evidence type="ECO:0000313" key="2">
    <source>
        <dbReference type="Proteomes" id="UP001054945"/>
    </source>
</evidence>
<reference evidence="1 2" key="1">
    <citation type="submission" date="2021-06" db="EMBL/GenBank/DDBJ databases">
        <title>Caerostris extrusa draft genome.</title>
        <authorList>
            <person name="Kono N."/>
            <person name="Arakawa K."/>
        </authorList>
    </citation>
    <scope>NUCLEOTIDE SEQUENCE [LARGE SCALE GENOMIC DNA]</scope>
</reference>
<evidence type="ECO:0000313" key="1">
    <source>
        <dbReference type="EMBL" id="GIX71414.1"/>
    </source>
</evidence>
<name>A0AAV4MKU8_CAEEX</name>
<gene>
    <name evidence="1" type="ORF">CEXT_782401</name>
</gene>
<dbReference type="Proteomes" id="UP001054945">
    <property type="component" value="Unassembled WGS sequence"/>
</dbReference>
<accession>A0AAV4MKU8</accession>
<dbReference type="AlphaFoldDB" id="A0AAV4MKU8"/>
<dbReference type="EMBL" id="BPLR01002220">
    <property type="protein sequence ID" value="GIX71414.1"/>
    <property type="molecule type" value="Genomic_DNA"/>
</dbReference>
<proteinExistence type="predicted"/>
<keyword evidence="2" id="KW-1185">Reference proteome</keyword>
<comment type="caution">
    <text evidence="1">The sequence shown here is derived from an EMBL/GenBank/DDBJ whole genome shotgun (WGS) entry which is preliminary data.</text>
</comment>
<sequence>MNLPDYDRLSPSSGEWLVAKLPDGVVKWMVGTRGLNAELFGSGVGELSSVVIGYLLQEQLRRPESSVTCEAFHQHRPFACVNSPKSSVTCEAFHPVIGHRGFGSR</sequence>